<proteinExistence type="predicted"/>
<organism evidence="2 3">
    <name type="scientific">Longimicrobium terrae</name>
    <dbReference type="NCBI Taxonomy" id="1639882"/>
    <lineage>
        <taxon>Bacteria</taxon>
        <taxon>Pseudomonadati</taxon>
        <taxon>Gemmatimonadota</taxon>
        <taxon>Longimicrobiia</taxon>
        <taxon>Longimicrobiales</taxon>
        <taxon>Longimicrobiaceae</taxon>
        <taxon>Longimicrobium</taxon>
    </lineage>
</organism>
<evidence type="ECO:0000256" key="1">
    <source>
        <dbReference type="SAM" id="MobiDB-lite"/>
    </source>
</evidence>
<protein>
    <submittedName>
        <fullName evidence="2">Uncharacterized protein</fullName>
    </submittedName>
</protein>
<dbReference type="Proteomes" id="UP000582837">
    <property type="component" value="Unassembled WGS sequence"/>
</dbReference>
<accession>A0A841H6T8</accession>
<keyword evidence="3" id="KW-1185">Reference proteome</keyword>
<feature type="compositionally biased region" description="Basic and acidic residues" evidence="1">
    <location>
        <begin position="45"/>
        <end position="55"/>
    </location>
</feature>
<feature type="compositionally biased region" description="Polar residues" evidence="1">
    <location>
        <begin position="1"/>
        <end position="21"/>
    </location>
</feature>
<sequence>MTNTTSSPAEPRSPQQRTQEIVQRARDIIDRTRDLIRRTQSTLAEQERDTPPSGE</sequence>
<evidence type="ECO:0000313" key="2">
    <source>
        <dbReference type="EMBL" id="MBB6073622.1"/>
    </source>
</evidence>
<evidence type="ECO:0000313" key="3">
    <source>
        <dbReference type="Proteomes" id="UP000582837"/>
    </source>
</evidence>
<feature type="compositionally biased region" description="Basic and acidic residues" evidence="1">
    <location>
        <begin position="23"/>
        <end position="37"/>
    </location>
</feature>
<dbReference type="AlphaFoldDB" id="A0A841H6T8"/>
<comment type="caution">
    <text evidence="2">The sequence shown here is derived from an EMBL/GenBank/DDBJ whole genome shotgun (WGS) entry which is preliminary data.</text>
</comment>
<reference evidence="2 3" key="1">
    <citation type="submission" date="2020-08" db="EMBL/GenBank/DDBJ databases">
        <title>Genomic Encyclopedia of Type Strains, Phase IV (KMG-IV): sequencing the most valuable type-strain genomes for metagenomic binning, comparative biology and taxonomic classification.</title>
        <authorList>
            <person name="Goeker M."/>
        </authorList>
    </citation>
    <scope>NUCLEOTIDE SEQUENCE [LARGE SCALE GENOMIC DNA]</scope>
    <source>
        <strain evidence="2 3">DSM 29007</strain>
    </source>
</reference>
<gene>
    <name evidence="2" type="ORF">HNQ61_005293</name>
</gene>
<feature type="region of interest" description="Disordered" evidence="1">
    <location>
        <begin position="1"/>
        <end position="55"/>
    </location>
</feature>
<dbReference type="RefSeq" id="WP_170035215.1">
    <property type="nucleotide sequence ID" value="NZ_JABDTL010000001.1"/>
</dbReference>
<name>A0A841H6T8_9BACT</name>
<dbReference type="EMBL" id="JACHIA010000027">
    <property type="protein sequence ID" value="MBB6073622.1"/>
    <property type="molecule type" value="Genomic_DNA"/>
</dbReference>